<evidence type="ECO:0000256" key="2">
    <source>
        <dbReference type="ARBA" id="ARBA00022840"/>
    </source>
</evidence>
<dbReference type="GO" id="GO:0140662">
    <property type="term" value="F:ATP-dependent protein folding chaperone"/>
    <property type="evidence" value="ECO:0007669"/>
    <property type="project" value="InterPro"/>
</dbReference>
<gene>
    <name evidence="5" type="ORF">S01H4_35449</name>
</gene>
<keyword evidence="1" id="KW-0547">Nucleotide-binding</keyword>
<feature type="non-terminal residue" evidence="5">
    <location>
        <position position="1"/>
    </location>
</feature>
<dbReference type="AlphaFoldDB" id="X1BC39"/>
<protein>
    <recommendedName>
        <fullName evidence="6">Thermosome subunit</fullName>
    </recommendedName>
</protein>
<reference evidence="5" key="1">
    <citation type="journal article" date="2014" name="Front. Microbiol.">
        <title>High frequency of phylogenetically diverse reductive dehalogenase-homologous genes in deep subseafloor sedimentary metagenomes.</title>
        <authorList>
            <person name="Kawai M."/>
            <person name="Futagami T."/>
            <person name="Toyoda A."/>
            <person name="Takaki Y."/>
            <person name="Nishi S."/>
            <person name="Hori S."/>
            <person name="Arai W."/>
            <person name="Tsubouchi T."/>
            <person name="Morono Y."/>
            <person name="Uchiyama I."/>
            <person name="Ito T."/>
            <person name="Fujiyama A."/>
            <person name="Inagaki F."/>
            <person name="Takami H."/>
        </authorList>
    </citation>
    <scope>NUCLEOTIDE SEQUENCE</scope>
    <source>
        <strain evidence="5">Expedition CK06-06</strain>
    </source>
</reference>
<keyword evidence="2" id="KW-0067">ATP-binding</keyword>
<dbReference type="PANTHER" id="PTHR11353">
    <property type="entry name" value="CHAPERONIN"/>
    <property type="match status" value="1"/>
</dbReference>
<evidence type="ECO:0000256" key="4">
    <source>
        <dbReference type="SAM" id="MobiDB-lite"/>
    </source>
</evidence>
<dbReference type="Gene3D" id="1.10.560.10">
    <property type="entry name" value="GroEL-like equatorial domain"/>
    <property type="match status" value="1"/>
</dbReference>
<evidence type="ECO:0000256" key="3">
    <source>
        <dbReference type="ARBA" id="ARBA00023186"/>
    </source>
</evidence>
<dbReference type="SUPFAM" id="SSF48592">
    <property type="entry name" value="GroEL equatorial domain-like"/>
    <property type="match status" value="1"/>
</dbReference>
<evidence type="ECO:0000313" key="5">
    <source>
        <dbReference type="EMBL" id="GAG78807.1"/>
    </source>
</evidence>
<evidence type="ECO:0000256" key="1">
    <source>
        <dbReference type="ARBA" id="ARBA00022741"/>
    </source>
</evidence>
<organism evidence="5">
    <name type="scientific">marine sediment metagenome</name>
    <dbReference type="NCBI Taxonomy" id="412755"/>
    <lineage>
        <taxon>unclassified sequences</taxon>
        <taxon>metagenomes</taxon>
        <taxon>ecological metagenomes</taxon>
    </lineage>
</organism>
<feature type="compositionally biased region" description="Gly residues" evidence="4">
    <location>
        <begin position="107"/>
        <end position="117"/>
    </location>
</feature>
<name>X1BC39_9ZZZZ</name>
<dbReference type="GO" id="GO:0005524">
    <property type="term" value="F:ATP binding"/>
    <property type="evidence" value="ECO:0007669"/>
    <property type="project" value="UniProtKB-KW"/>
</dbReference>
<dbReference type="InterPro" id="IPR027413">
    <property type="entry name" value="GROEL-like_equatorial_sf"/>
</dbReference>
<feature type="region of interest" description="Disordered" evidence="4">
    <location>
        <begin position="96"/>
        <end position="117"/>
    </location>
</feature>
<dbReference type="EMBL" id="BART01018851">
    <property type="protein sequence ID" value="GAG78807.1"/>
    <property type="molecule type" value="Genomic_DNA"/>
</dbReference>
<proteinExistence type="predicted"/>
<dbReference type="InterPro" id="IPR002423">
    <property type="entry name" value="Cpn60/GroEL/TCP-1"/>
</dbReference>
<sequence length="117" mass="12135">IGGREQLAIEAFADALEIIPITLADNAGLDPIDILVALRAAHEEKDGMWKGINVFTGDVVNMMDDAVLDPLSVKVQAIKSAVEVSSMILRIDDVIASAKSPPPPPGGGGGMGGMPPY</sequence>
<dbReference type="Pfam" id="PF00118">
    <property type="entry name" value="Cpn60_TCP1"/>
    <property type="match status" value="1"/>
</dbReference>
<comment type="caution">
    <text evidence="5">The sequence shown here is derived from an EMBL/GenBank/DDBJ whole genome shotgun (WGS) entry which is preliminary data.</text>
</comment>
<keyword evidence="3" id="KW-0143">Chaperone</keyword>
<accession>X1BC39</accession>
<dbReference type="InterPro" id="IPR017998">
    <property type="entry name" value="Chaperone_TCP-1"/>
</dbReference>
<evidence type="ECO:0008006" key="6">
    <source>
        <dbReference type="Google" id="ProtNLM"/>
    </source>
</evidence>